<name>A0A415S7E5_MEDGN</name>
<evidence type="ECO:0000313" key="2">
    <source>
        <dbReference type="Proteomes" id="UP000285610"/>
    </source>
</evidence>
<comment type="caution">
    <text evidence="1">The sequence shown here is derived from an EMBL/GenBank/DDBJ whole genome shotgun (WGS) entry which is preliminary data.</text>
</comment>
<accession>A0A415S7E5</accession>
<reference evidence="1 2" key="1">
    <citation type="submission" date="2018-08" db="EMBL/GenBank/DDBJ databases">
        <title>A genome reference for cultivated species of the human gut microbiota.</title>
        <authorList>
            <person name="Zou Y."/>
            <person name="Xue W."/>
            <person name="Luo G."/>
        </authorList>
    </citation>
    <scope>NUCLEOTIDE SEQUENCE [LARGE SCALE GENOMIC DNA]</scope>
    <source>
        <strain evidence="1 2">AF33-12</strain>
    </source>
</reference>
<dbReference type="AlphaFoldDB" id="A0A415S7E5"/>
<dbReference type="Proteomes" id="UP000285610">
    <property type="component" value="Unassembled WGS sequence"/>
</dbReference>
<gene>
    <name evidence="1" type="ORF">DWZ50_13115</name>
</gene>
<sequence length="69" mass="8417">METNDNKYSKKKEVRKMLKKIYSELLLIRREIKQLNKTLERNVELQNKMRDEPMFIPSYSRSSKEHTAE</sequence>
<organism evidence="1 2">
    <name type="scientific">Mediterraneibacter gnavus</name>
    <name type="common">Ruminococcus gnavus</name>
    <dbReference type="NCBI Taxonomy" id="33038"/>
    <lineage>
        <taxon>Bacteria</taxon>
        <taxon>Bacillati</taxon>
        <taxon>Bacillota</taxon>
        <taxon>Clostridia</taxon>
        <taxon>Lachnospirales</taxon>
        <taxon>Lachnospiraceae</taxon>
        <taxon>Mediterraneibacter</taxon>
    </lineage>
</organism>
<dbReference type="EMBL" id="QRQE01000034">
    <property type="protein sequence ID" value="RHM72996.1"/>
    <property type="molecule type" value="Genomic_DNA"/>
</dbReference>
<evidence type="ECO:0000313" key="1">
    <source>
        <dbReference type="EMBL" id="RHM72996.1"/>
    </source>
</evidence>
<proteinExistence type="predicted"/>
<protein>
    <submittedName>
        <fullName evidence="1">Uncharacterized protein</fullName>
    </submittedName>
</protein>